<evidence type="ECO:0000313" key="2">
    <source>
        <dbReference type="Proteomes" id="UP000028524"/>
    </source>
</evidence>
<accession>A0A084QG76</accession>
<dbReference type="InParanoid" id="A0A084QG76"/>
<organism evidence="1 2">
    <name type="scientific">Stachybotrys chlorohalonatus (strain IBT 40285)</name>
    <dbReference type="NCBI Taxonomy" id="1283841"/>
    <lineage>
        <taxon>Eukaryota</taxon>
        <taxon>Fungi</taxon>
        <taxon>Dikarya</taxon>
        <taxon>Ascomycota</taxon>
        <taxon>Pezizomycotina</taxon>
        <taxon>Sordariomycetes</taxon>
        <taxon>Hypocreomycetidae</taxon>
        <taxon>Hypocreales</taxon>
        <taxon>Stachybotryaceae</taxon>
        <taxon>Stachybotrys</taxon>
    </lineage>
</organism>
<dbReference type="HOGENOM" id="CLU_096590_0_0_1"/>
<keyword evidence="2" id="KW-1185">Reference proteome</keyword>
<evidence type="ECO:0000313" key="1">
    <source>
        <dbReference type="EMBL" id="KFA62961.1"/>
    </source>
</evidence>
<dbReference type="EMBL" id="KL660772">
    <property type="protein sequence ID" value="KFA62961.1"/>
    <property type="molecule type" value="Genomic_DNA"/>
</dbReference>
<dbReference type="OrthoDB" id="10322088at2759"/>
<protein>
    <submittedName>
        <fullName evidence="1">Uncharacterized protein</fullName>
    </submittedName>
</protein>
<proteinExistence type="predicted"/>
<dbReference type="AlphaFoldDB" id="A0A084QG76"/>
<gene>
    <name evidence="1" type="ORF">S40285_10207</name>
</gene>
<name>A0A084QG76_STAC4</name>
<reference evidence="1 2" key="1">
    <citation type="journal article" date="2014" name="BMC Genomics">
        <title>Comparative genome sequencing reveals chemotype-specific gene clusters in the toxigenic black mold Stachybotrys.</title>
        <authorList>
            <person name="Semeiks J."/>
            <person name="Borek D."/>
            <person name="Otwinowski Z."/>
            <person name="Grishin N.V."/>
        </authorList>
    </citation>
    <scope>NUCLEOTIDE SEQUENCE [LARGE SCALE GENOMIC DNA]</scope>
    <source>
        <strain evidence="1 2">IBT 40285</strain>
    </source>
</reference>
<dbReference type="Proteomes" id="UP000028524">
    <property type="component" value="Unassembled WGS sequence"/>
</dbReference>
<sequence>MEGNHQTEWALVDDTTEAVAAAAIEQTRVVITVEASVVNQLVAWRAEWFQLITENLARADGGFDPFVQPRLEALEANITVFYGTIKAELSQVTAAVVMSADNRDRLAMCQIEQKCQARALRETLALALEFQVCDGTRYFQRVGLIAACRRLSFLFDTHMAVFELYTRPPFEWWW</sequence>